<protein>
    <recommendedName>
        <fullName evidence="2">RelA/SpoT domain-containing protein</fullName>
    </recommendedName>
</protein>
<gene>
    <name evidence="3" type="ORF">CC80DRAFT_207686</name>
</gene>
<feature type="region of interest" description="Disordered" evidence="1">
    <location>
        <begin position="96"/>
        <end position="131"/>
    </location>
</feature>
<dbReference type="GO" id="GO:0015969">
    <property type="term" value="P:guanosine tetraphosphate metabolic process"/>
    <property type="evidence" value="ECO:0007669"/>
    <property type="project" value="InterPro"/>
</dbReference>
<dbReference type="OrthoDB" id="3787854at2759"/>
<dbReference type="AlphaFoldDB" id="A0A6A5TFV7"/>
<dbReference type="Proteomes" id="UP000800035">
    <property type="component" value="Unassembled WGS sequence"/>
</dbReference>
<sequence>MTDQPAKGSSGKWNPLLYNPSIPFTQDISQTSNVNPSTLSPPGADRFGGFRDSWAPASQDHVGELNLTPRPDKVWGIPDSIRQGPFNHVREEEEEWANATQEPKIRKGHQTRFYVPPGESEPGDDSTRTREFSSSSFVEDYYREYNFWDILAEATKAICEEEVKNKRRIKCHVTCRAKSESSVREKVERKEKERGSKFSSREDIDETLIDLAGVRITLAFPKDVQEIKNFLEHYFGEVEQRFWGLDKDGKVTEGRSKERFIGYRATHFLVKWSQPRGGVPGHKLQPKHNGKTIEIQVTSIIMNAWQEAQHDLIYKQLNGVPSEDERNLLDMINGLAHAGEVALTQLQICLQRRIEDNTREFADEYQVRAWLIKHVPDILHFKWNGQGPYMRRLSTLFNILRNFNLKKPLELEDKLRDRTWHVIDLGIARSDFLGQVLPWILGPLNEDEDIERWKKAFRSDATDWAIMRLCSEPCMTFSDNYPSHYRHQPHWDRHKAFILTNTINLALADGFVRQGWIQDLLTEVLSLHPERKATLVNSWFTILNSSYDDQTEDNRMDSGHMDNVAMNDDAMNDAPQNHSANMSQLWDTFLKVARDWDSMSLRINLAISLSGIVVIPATGHAEFVNQSKPRFAVWHGPSPSNIDGCQWRDTVTILPSGEQLPLNKFEWKMERIDLENIADGEGWFPDGLRPEIDQSVGPITPKLLGNLAVRKRKIP</sequence>
<dbReference type="InterPro" id="IPR043519">
    <property type="entry name" value="NT_sf"/>
</dbReference>
<dbReference type="SUPFAM" id="SSF81301">
    <property type="entry name" value="Nucleotidyltransferase"/>
    <property type="match status" value="1"/>
</dbReference>
<feature type="compositionally biased region" description="Polar residues" evidence="1">
    <location>
        <begin position="27"/>
        <end position="40"/>
    </location>
</feature>
<accession>A0A6A5TFV7</accession>
<evidence type="ECO:0000259" key="2">
    <source>
        <dbReference type="SMART" id="SM00954"/>
    </source>
</evidence>
<proteinExistence type="predicted"/>
<dbReference type="PANTHER" id="PTHR41773:SF1">
    <property type="entry name" value="RELA_SPOT DOMAIN-CONTAINING PROTEIN"/>
    <property type="match status" value="1"/>
</dbReference>
<feature type="domain" description="RelA/SpoT" evidence="2">
    <location>
        <begin position="175"/>
        <end position="320"/>
    </location>
</feature>
<name>A0A6A5TFV7_9PLEO</name>
<dbReference type="EMBL" id="ML977017">
    <property type="protein sequence ID" value="KAF1951471.1"/>
    <property type="molecule type" value="Genomic_DNA"/>
</dbReference>
<keyword evidence="4" id="KW-1185">Reference proteome</keyword>
<evidence type="ECO:0000313" key="4">
    <source>
        <dbReference type="Proteomes" id="UP000800035"/>
    </source>
</evidence>
<feature type="region of interest" description="Disordered" evidence="1">
    <location>
        <begin position="27"/>
        <end position="55"/>
    </location>
</feature>
<evidence type="ECO:0000313" key="3">
    <source>
        <dbReference type="EMBL" id="KAF1951471.1"/>
    </source>
</evidence>
<reference evidence="3" key="1">
    <citation type="journal article" date="2020" name="Stud. Mycol.">
        <title>101 Dothideomycetes genomes: a test case for predicting lifestyles and emergence of pathogens.</title>
        <authorList>
            <person name="Haridas S."/>
            <person name="Albert R."/>
            <person name="Binder M."/>
            <person name="Bloem J."/>
            <person name="Labutti K."/>
            <person name="Salamov A."/>
            <person name="Andreopoulos B."/>
            <person name="Baker S."/>
            <person name="Barry K."/>
            <person name="Bills G."/>
            <person name="Bluhm B."/>
            <person name="Cannon C."/>
            <person name="Castanera R."/>
            <person name="Culley D."/>
            <person name="Daum C."/>
            <person name="Ezra D."/>
            <person name="Gonzalez J."/>
            <person name="Henrissat B."/>
            <person name="Kuo A."/>
            <person name="Liang C."/>
            <person name="Lipzen A."/>
            <person name="Lutzoni F."/>
            <person name="Magnuson J."/>
            <person name="Mondo S."/>
            <person name="Nolan M."/>
            <person name="Ohm R."/>
            <person name="Pangilinan J."/>
            <person name="Park H.-J."/>
            <person name="Ramirez L."/>
            <person name="Alfaro M."/>
            <person name="Sun H."/>
            <person name="Tritt A."/>
            <person name="Yoshinaga Y."/>
            <person name="Zwiers L.-H."/>
            <person name="Turgeon B."/>
            <person name="Goodwin S."/>
            <person name="Spatafora J."/>
            <person name="Crous P."/>
            <person name="Grigoriev I."/>
        </authorList>
    </citation>
    <scope>NUCLEOTIDE SEQUENCE</scope>
    <source>
        <strain evidence="3">CBS 675.92</strain>
    </source>
</reference>
<dbReference type="Pfam" id="PF04607">
    <property type="entry name" value="RelA_SpoT"/>
    <property type="match status" value="1"/>
</dbReference>
<dbReference type="InterPro" id="IPR007685">
    <property type="entry name" value="RelA_SpoT"/>
</dbReference>
<dbReference type="Gene3D" id="3.30.460.10">
    <property type="entry name" value="Beta Polymerase, domain 2"/>
    <property type="match status" value="1"/>
</dbReference>
<evidence type="ECO:0000256" key="1">
    <source>
        <dbReference type="SAM" id="MobiDB-lite"/>
    </source>
</evidence>
<organism evidence="3 4">
    <name type="scientific">Byssothecium circinans</name>
    <dbReference type="NCBI Taxonomy" id="147558"/>
    <lineage>
        <taxon>Eukaryota</taxon>
        <taxon>Fungi</taxon>
        <taxon>Dikarya</taxon>
        <taxon>Ascomycota</taxon>
        <taxon>Pezizomycotina</taxon>
        <taxon>Dothideomycetes</taxon>
        <taxon>Pleosporomycetidae</taxon>
        <taxon>Pleosporales</taxon>
        <taxon>Massarineae</taxon>
        <taxon>Massarinaceae</taxon>
        <taxon>Byssothecium</taxon>
    </lineage>
</organism>
<dbReference type="PANTHER" id="PTHR41773">
    <property type="entry name" value="GTP PYROPHOSPHATASE-RELATED"/>
    <property type="match status" value="1"/>
</dbReference>
<dbReference type="SMART" id="SM00954">
    <property type="entry name" value="RelA_SpoT"/>
    <property type="match status" value="1"/>
</dbReference>
<dbReference type="CDD" id="cd05399">
    <property type="entry name" value="NT_Rel-Spo_like"/>
    <property type="match status" value="1"/>
</dbReference>